<evidence type="ECO:0000313" key="1">
    <source>
        <dbReference type="EMBL" id="MBJ3776616.1"/>
    </source>
</evidence>
<reference evidence="1" key="1">
    <citation type="submission" date="2020-12" db="EMBL/GenBank/DDBJ databases">
        <title>Bacterial taxonomy.</title>
        <authorList>
            <person name="Pan X."/>
        </authorList>
    </citation>
    <scope>NUCLEOTIDE SEQUENCE</scope>
    <source>
        <strain evidence="1">B2012</strain>
    </source>
</reference>
<organism evidence="1 2">
    <name type="scientific">Acuticoccus mangrovi</name>
    <dbReference type="NCBI Taxonomy" id="2796142"/>
    <lineage>
        <taxon>Bacteria</taxon>
        <taxon>Pseudomonadati</taxon>
        <taxon>Pseudomonadota</taxon>
        <taxon>Alphaproteobacteria</taxon>
        <taxon>Hyphomicrobiales</taxon>
        <taxon>Amorphaceae</taxon>
        <taxon>Acuticoccus</taxon>
    </lineage>
</organism>
<dbReference type="EMBL" id="JAEKJA010000010">
    <property type="protein sequence ID" value="MBJ3776616.1"/>
    <property type="molecule type" value="Genomic_DNA"/>
</dbReference>
<protein>
    <submittedName>
        <fullName evidence="1">Uncharacterized protein</fullName>
    </submittedName>
</protein>
<dbReference type="AlphaFoldDB" id="A0A934IQ34"/>
<name>A0A934IQ34_9HYPH</name>
<comment type="caution">
    <text evidence="1">The sequence shown here is derived from an EMBL/GenBank/DDBJ whole genome shotgun (WGS) entry which is preliminary data.</text>
</comment>
<dbReference type="Proteomes" id="UP000609531">
    <property type="component" value="Unassembled WGS sequence"/>
</dbReference>
<gene>
    <name evidence="1" type="ORF">JCR33_13000</name>
</gene>
<sequence length="145" mass="16459">MPITLDDVLALGEAWCDTLRNGGTVAERERFFVHHPARIYVQETGASMTLEEHHAYHTQFARQVLRLGDFVVAPLSDAPERARAIGSLYWEAHVADDRTPPLRCIVGEDWIVERTPEGLKFVLWLNTMHHFLPDSGVERLDLASN</sequence>
<dbReference type="RefSeq" id="WP_198882517.1">
    <property type="nucleotide sequence ID" value="NZ_JAEKJA010000010.1"/>
</dbReference>
<keyword evidence="2" id="KW-1185">Reference proteome</keyword>
<proteinExistence type="predicted"/>
<evidence type="ECO:0000313" key="2">
    <source>
        <dbReference type="Proteomes" id="UP000609531"/>
    </source>
</evidence>
<accession>A0A934IQ34</accession>